<reference evidence="1" key="1">
    <citation type="submission" date="2019-08" db="EMBL/GenBank/DDBJ databases">
        <authorList>
            <person name="Kucharzyk K."/>
            <person name="Murdoch R.W."/>
            <person name="Higgins S."/>
            <person name="Loffler F."/>
        </authorList>
    </citation>
    <scope>NUCLEOTIDE SEQUENCE</scope>
</reference>
<dbReference type="SUPFAM" id="SSF48371">
    <property type="entry name" value="ARM repeat"/>
    <property type="match status" value="1"/>
</dbReference>
<organism evidence="1">
    <name type="scientific">bioreactor metagenome</name>
    <dbReference type="NCBI Taxonomy" id="1076179"/>
    <lineage>
        <taxon>unclassified sequences</taxon>
        <taxon>metagenomes</taxon>
        <taxon>ecological metagenomes</taxon>
    </lineage>
</organism>
<accession>A0A645DZH7</accession>
<dbReference type="EMBL" id="VSSQ01040472">
    <property type="protein sequence ID" value="MPM93732.1"/>
    <property type="molecule type" value="Genomic_DNA"/>
</dbReference>
<dbReference type="Gene3D" id="1.25.10.90">
    <property type="match status" value="1"/>
</dbReference>
<gene>
    <name evidence="1" type="ORF">SDC9_140874</name>
</gene>
<name>A0A645DZH7_9ZZZZ</name>
<comment type="caution">
    <text evidence="1">The sequence shown here is derived from an EMBL/GenBank/DDBJ whole genome shotgun (WGS) entry which is preliminary data.</text>
</comment>
<evidence type="ECO:0008006" key="2">
    <source>
        <dbReference type="Google" id="ProtNLM"/>
    </source>
</evidence>
<evidence type="ECO:0000313" key="1">
    <source>
        <dbReference type="EMBL" id="MPM93732.1"/>
    </source>
</evidence>
<sequence>MTAEIVKRQLLSFGNPGKADHSRYFFKTGKGQYGEGDRFIGVTVPESRSVAKANKNLSFDELKKLLDDDYHECRFCALIILAEQFKKTDNAGRKEIFGFYLANTHGVNNWDLVDVSAYSIVGEWLLDNDRSVLYQLAESENLWEQRISIISTLAFIRKNDFTDTLKLSEKFLTHRHDLMHKACGWMLREAGKRDEKTLTYFLDKHCTQMPRTMLRYAIEKLSPEQKTHYLTKKIRN</sequence>
<dbReference type="AlphaFoldDB" id="A0A645DZH7"/>
<dbReference type="InterPro" id="IPR016024">
    <property type="entry name" value="ARM-type_fold"/>
</dbReference>
<dbReference type="PANTHER" id="PTHR34070">
    <property type="entry name" value="ARMADILLO-TYPE FOLD"/>
    <property type="match status" value="1"/>
</dbReference>
<proteinExistence type="predicted"/>
<dbReference type="CDD" id="cd06561">
    <property type="entry name" value="AlkD_like"/>
    <property type="match status" value="1"/>
</dbReference>
<protein>
    <recommendedName>
        <fullName evidence="2">DNA alkylation repair enzyme</fullName>
    </recommendedName>
</protein>
<dbReference type="Pfam" id="PF08713">
    <property type="entry name" value="DNA_alkylation"/>
    <property type="match status" value="1"/>
</dbReference>
<dbReference type="InterPro" id="IPR014825">
    <property type="entry name" value="DNA_alkylation"/>
</dbReference>
<dbReference type="PANTHER" id="PTHR34070:SF1">
    <property type="entry name" value="DNA ALKYLATION REPAIR PROTEIN"/>
    <property type="match status" value="1"/>
</dbReference>